<sequence>PLKPGILGRKQHELDSAKLCGHLPHQMLSLNAHGNGLWLVWIIGPPSVCMV</sequence>
<reference evidence="1 2" key="1">
    <citation type="journal article" date="2019" name="Sci. Rep.">
        <title>Orb-weaving spider Araneus ventricosus genome elucidates the spidroin gene catalogue.</title>
        <authorList>
            <person name="Kono N."/>
            <person name="Nakamura H."/>
            <person name="Ohtoshi R."/>
            <person name="Moran D.A.P."/>
            <person name="Shinohara A."/>
            <person name="Yoshida Y."/>
            <person name="Fujiwara M."/>
            <person name="Mori M."/>
            <person name="Tomita M."/>
            <person name="Arakawa K."/>
        </authorList>
    </citation>
    <scope>NUCLEOTIDE SEQUENCE [LARGE SCALE GENOMIC DNA]</scope>
</reference>
<proteinExistence type="predicted"/>
<evidence type="ECO:0000313" key="2">
    <source>
        <dbReference type="Proteomes" id="UP000499080"/>
    </source>
</evidence>
<gene>
    <name evidence="1" type="ORF">AVEN_32183_1</name>
</gene>
<dbReference type="EMBL" id="BGPR01036750">
    <property type="protein sequence ID" value="GBO12088.1"/>
    <property type="molecule type" value="Genomic_DNA"/>
</dbReference>
<dbReference type="Proteomes" id="UP000499080">
    <property type="component" value="Unassembled WGS sequence"/>
</dbReference>
<name>A0A4Y2UGT2_ARAVE</name>
<organism evidence="1 2">
    <name type="scientific">Araneus ventricosus</name>
    <name type="common">Orbweaver spider</name>
    <name type="synonym">Epeira ventricosa</name>
    <dbReference type="NCBI Taxonomy" id="182803"/>
    <lineage>
        <taxon>Eukaryota</taxon>
        <taxon>Metazoa</taxon>
        <taxon>Ecdysozoa</taxon>
        <taxon>Arthropoda</taxon>
        <taxon>Chelicerata</taxon>
        <taxon>Arachnida</taxon>
        <taxon>Araneae</taxon>
        <taxon>Araneomorphae</taxon>
        <taxon>Entelegynae</taxon>
        <taxon>Araneoidea</taxon>
        <taxon>Araneidae</taxon>
        <taxon>Araneus</taxon>
    </lineage>
</organism>
<keyword evidence="2" id="KW-1185">Reference proteome</keyword>
<protein>
    <submittedName>
        <fullName evidence="1">Uncharacterized protein</fullName>
    </submittedName>
</protein>
<accession>A0A4Y2UGT2</accession>
<dbReference type="AlphaFoldDB" id="A0A4Y2UGT2"/>
<comment type="caution">
    <text evidence="1">The sequence shown here is derived from an EMBL/GenBank/DDBJ whole genome shotgun (WGS) entry which is preliminary data.</text>
</comment>
<feature type="non-terminal residue" evidence="1">
    <location>
        <position position="1"/>
    </location>
</feature>
<evidence type="ECO:0000313" key="1">
    <source>
        <dbReference type="EMBL" id="GBO12088.1"/>
    </source>
</evidence>